<dbReference type="Gene3D" id="3.30.1330.40">
    <property type="entry name" value="RutC-like"/>
    <property type="match status" value="1"/>
</dbReference>
<name>A0ABS0NUU9_9BRAD</name>
<protein>
    <submittedName>
        <fullName evidence="2">Uncharacterized protein</fullName>
    </submittedName>
</protein>
<organism evidence="2 3">
    <name type="scientific">Bradyrhizobium diversitatis</name>
    <dbReference type="NCBI Taxonomy" id="2755406"/>
    <lineage>
        <taxon>Bacteria</taxon>
        <taxon>Pseudomonadati</taxon>
        <taxon>Pseudomonadota</taxon>
        <taxon>Alphaproteobacteria</taxon>
        <taxon>Hyphomicrobiales</taxon>
        <taxon>Nitrobacteraceae</taxon>
        <taxon>Bradyrhizobium</taxon>
    </lineage>
</organism>
<dbReference type="CDD" id="cd00448">
    <property type="entry name" value="YjgF_YER057c_UK114_family"/>
    <property type="match status" value="1"/>
</dbReference>
<keyword evidence="1" id="KW-0812">Transmembrane</keyword>
<keyword evidence="3" id="KW-1185">Reference proteome</keyword>
<reference evidence="2 3" key="1">
    <citation type="submission" date="2020-07" db="EMBL/GenBank/DDBJ databases">
        <title>Bradyrhizobium diversity isolated from nodules of indigenous legumes of Western Australia.</title>
        <authorList>
            <person name="Klepa M.S."/>
        </authorList>
    </citation>
    <scope>NUCLEOTIDE SEQUENCE [LARGE SCALE GENOMIC DNA]</scope>
    <source>
        <strain evidence="2 3">CNPSo 4019</strain>
    </source>
</reference>
<gene>
    <name evidence="2" type="ORF">H1B27_00605</name>
</gene>
<evidence type="ECO:0000313" key="2">
    <source>
        <dbReference type="EMBL" id="MBH5384788.1"/>
    </source>
</evidence>
<dbReference type="EMBL" id="JACEGD010000001">
    <property type="protein sequence ID" value="MBH5384788.1"/>
    <property type="molecule type" value="Genomic_DNA"/>
</dbReference>
<dbReference type="InterPro" id="IPR035959">
    <property type="entry name" value="RutC-like_sf"/>
</dbReference>
<dbReference type="Proteomes" id="UP001194539">
    <property type="component" value="Unassembled WGS sequence"/>
</dbReference>
<keyword evidence="1" id="KW-1133">Transmembrane helix</keyword>
<evidence type="ECO:0000313" key="3">
    <source>
        <dbReference type="Proteomes" id="UP001194539"/>
    </source>
</evidence>
<comment type="caution">
    <text evidence="2">The sequence shown here is derived from an EMBL/GenBank/DDBJ whole genome shotgun (WGS) entry which is preliminary data.</text>
</comment>
<dbReference type="Gene3D" id="3.40.50.1110">
    <property type="entry name" value="SGNH hydrolase"/>
    <property type="match status" value="1"/>
</dbReference>
<dbReference type="SUPFAM" id="SSF55298">
    <property type="entry name" value="YjgF-like"/>
    <property type="match status" value="1"/>
</dbReference>
<feature type="transmembrane region" description="Helical" evidence="1">
    <location>
        <begin position="78"/>
        <end position="98"/>
    </location>
</feature>
<accession>A0ABS0NUU9</accession>
<evidence type="ECO:0000256" key="1">
    <source>
        <dbReference type="SAM" id="Phobius"/>
    </source>
</evidence>
<keyword evidence="1" id="KW-0472">Membrane</keyword>
<dbReference type="InterPro" id="IPR036514">
    <property type="entry name" value="SGNH_hydro_sf"/>
</dbReference>
<proteinExistence type="predicted"/>
<sequence>MKVNHYLTDIRAQLPILREVRGSFVNTAAPPASTTVEVSRLAADAALFEVEAIVALPRVEATEHAWRRNIGGYDVTRLFRLIGLLAILLVHLSPDAAFAKSKRILVFGDSNTWGSTPRMSETQRRGREVFPRRSATLGPLCLNPSSFDRPFASEKEGS</sequence>